<sequence>MLDIDPDTGKRLDTFALAKRLEALRVEYETDVVSVHIIGFAKVMGDVRDGALNVVTFFGITVVLTSLLVWLYAQSFWFAALPLGCSIAAVAWQLGLLNLLGYGIDPMSILVPFLVFAIGVSHGVQMVRAFRAELFAGSDSLEAARSAFRQLLVPGSVALITDTIGFITILLIPVPTIRELAIAASIGVAAIILTNLLLLPLLLSYQKPRAGYRESVARRKVWTSKIWHAVARLSDPKVAVLLVAVCAVMFGLG</sequence>
<evidence type="ECO:0000256" key="2">
    <source>
        <dbReference type="ARBA" id="ARBA00022475"/>
    </source>
</evidence>
<dbReference type="AlphaFoldDB" id="A0A383A7E5"/>
<feature type="transmembrane region" description="Helical" evidence="6">
    <location>
        <begin position="109"/>
        <end position="130"/>
    </location>
</feature>
<feature type="non-terminal residue" evidence="8">
    <location>
        <position position="253"/>
    </location>
</feature>
<dbReference type="PANTHER" id="PTHR33406:SF10">
    <property type="entry name" value="SSD DOMAIN-CONTAINING PROTEIN"/>
    <property type="match status" value="1"/>
</dbReference>
<dbReference type="PANTHER" id="PTHR33406">
    <property type="entry name" value="MEMBRANE PROTEIN MJ1562-RELATED"/>
    <property type="match status" value="1"/>
</dbReference>
<name>A0A383A7E5_9ZZZZ</name>
<protein>
    <recommendedName>
        <fullName evidence="7">SSD domain-containing protein</fullName>
    </recommendedName>
</protein>
<evidence type="ECO:0000259" key="7">
    <source>
        <dbReference type="PROSITE" id="PS50156"/>
    </source>
</evidence>
<dbReference type="Gene3D" id="1.20.1640.10">
    <property type="entry name" value="Multidrug efflux transporter AcrB transmembrane domain"/>
    <property type="match status" value="1"/>
</dbReference>
<dbReference type="InterPro" id="IPR004869">
    <property type="entry name" value="MMPL_dom"/>
</dbReference>
<dbReference type="SUPFAM" id="SSF82866">
    <property type="entry name" value="Multidrug efflux transporter AcrB transmembrane domain"/>
    <property type="match status" value="1"/>
</dbReference>
<dbReference type="InterPro" id="IPR000731">
    <property type="entry name" value="SSD"/>
</dbReference>
<evidence type="ECO:0000256" key="3">
    <source>
        <dbReference type="ARBA" id="ARBA00022692"/>
    </source>
</evidence>
<feature type="transmembrane region" description="Helical" evidence="6">
    <location>
        <begin position="180"/>
        <end position="205"/>
    </location>
</feature>
<dbReference type="Pfam" id="PF03176">
    <property type="entry name" value="MMPL"/>
    <property type="match status" value="1"/>
</dbReference>
<keyword evidence="4 6" id="KW-1133">Transmembrane helix</keyword>
<gene>
    <name evidence="8" type="ORF">METZ01_LOCUS456581</name>
</gene>
<dbReference type="GO" id="GO:0005886">
    <property type="term" value="C:plasma membrane"/>
    <property type="evidence" value="ECO:0007669"/>
    <property type="project" value="UniProtKB-SubCell"/>
</dbReference>
<keyword evidence="3 6" id="KW-0812">Transmembrane</keyword>
<dbReference type="PROSITE" id="PS50156">
    <property type="entry name" value="SSD"/>
    <property type="match status" value="1"/>
</dbReference>
<evidence type="ECO:0000256" key="5">
    <source>
        <dbReference type="ARBA" id="ARBA00023136"/>
    </source>
</evidence>
<evidence type="ECO:0000313" key="8">
    <source>
        <dbReference type="EMBL" id="SVE03727.1"/>
    </source>
</evidence>
<evidence type="ECO:0000256" key="1">
    <source>
        <dbReference type="ARBA" id="ARBA00004651"/>
    </source>
</evidence>
<feature type="domain" description="SSD" evidence="7">
    <location>
        <begin position="87"/>
        <end position="205"/>
    </location>
</feature>
<reference evidence="8" key="1">
    <citation type="submission" date="2018-05" db="EMBL/GenBank/DDBJ databases">
        <authorList>
            <person name="Lanie J.A."/>
            <person name="Ng W.-L."/>
            <person name="Kazmierczak K.M."/>
            <person name="Andrzejewski T.M."/>
            <person name="Davidsen T.M."/>
            <person name="Wayne K.J."/>
            <person name="Tettelin H."/>
            <person name="Glass J.I."/>
            <person name="Rusch D."/>
            <person name="Podicherti R."/>
            <person name="Tsui H.-C.T."/>
            <person name="Winkler M.E."/>
        </authorList>
    </citation>
    <scope>NUCLEOTIDE SEQUENCE</scope>
</reference>
<accession>A0A383A7E5</accession>
<feature type="transmembrane region" description="Helical" evidence="6">
    <location>
        <begin position="80"/>
        <end position="103"/>
    </location>
</feature>
<dbReference type="EMBL" id="UINC01189849">
    <property type="protein sequence ID" value="SVE03727.1"/>
    <property type="molecule type" value="Genomic_DNA"/>
</dbReference>
<keyword evidence="2" id="KW-1003">Cell membrane</keyword>
<proteinExistence type="predicted"/>
<feature type="transmembrane region" description="Helical" evidence="6">
    <location>
        <begin position="51"/>
        <end position="73"/>
    </location>
</feature>
<evidence type="ECO:0000256" key="4">
    <source>
        <dbReference type="ARBA" id="ARBA00022989"/>
    </source>
</evidence>
<organism evidence="8">
    <name type="scientific">marine metagenome</name>
    <dbReference type="NCBI Taxonomy" id="408172"/>
    <lineage>
        <taxon>unclassified sequences</taxon>
        <taxon>metagenomes</taxon>
        <taxon>ecological metagenomes</taxon>
    </lineage>
</organism>
<dbReference type="InterPro" id="IPR050545">
    <property type="entry name" value="Mycobact_MmpL"/>
</dbReference>
<evidence type="ECO:0000256" key="6">
    <source>
        <dbReference type="SAM" id="Phobius"/>
    </source>
</evidence>
<keyword evidence="5 6" id="KW-0472">Membrane</keyword>
<comment type="subcellular location">
    <subcellularLocation>
        <location evidence="1">Cell membrane</location>
        <topology evidence="1">Multi-pass membrane protein</topology>
    </subcellularLocation>
</comment>
<feature type="transmembrane region" description="Helical" evidence="6">
    <location>
        <begin position="151"/>
        <end position="174"/>
    </location>
</feature>